<dbReference type="Pfam" id="PF17782">
    <property type="entry name" value="WHD_DprA"/>
    <property type="match status" value="1"/>
</dbReference>
<organism evidence="5 6">
    <name type="scientific">Thioploca ingrica</name>
    <dbReference type="NCBI Taxonomy" id="40754"/>
    <lineage>
        <taxon>Bacteria</taxon>
        <taxon>Pseudomonadati</taxon>
        <taxon>Pseudomonadota</taxon>
        <taxon>Gammaproteobacteria</taxon>
        <taxon>Thiotrichales</taxon>
        <taxon>Thiotrichaceae</taxon>
        <taxon>Thioploca</taxon>
    </lineage>
</organism>
<evidence type="ECO:0000256" key="1">
    <source>
        <dbReference type="ARBA" id="ARBA00006525"/>
    </source>
</evidence>
<dbReference type="PANTHER" id="PTHR43022">
    <property type="entry name" value="PROTEIN SMF"/>
    <property type="match status" value="1"/>
</dbReference>
<feature type="region of interest" description="Disordered" evidence="2">
    <location>
        <begin position="310"/>
        <end position="331"/>
    </location>
</feature>
<dbReference type="PANTHER" id="PTHR43022:SF1">
    <property type="entry name" value="PROTEIN SMF"/>
    <property type="match status" value="1"/>
</dbReference>
<comment type="similarity">
    <text evidence="1">Belongs to the DprA/Smf family.</text>
</comment>
<dbReference type="GO" id="GO:0009294">
    <property type="term" value="P:DNA-mediated transformation"/>
    <property type="evidence" value="ECO:0007669"/>
    <property type="project" value="InterPro"/>
</dbReference>
<evidence type="ECO:0000313" key="6">
    <source>
        <dbReference type="Proteomes" id="UP000031623"/>
    </source>
</evidence>
<protein>
    <submittedName>
        <fullName evidence="5">DNA processing chain A</fullName>
    </submittedName>
</protein>
<dbReference type="STRING" id="40754.THII_2428"/>
<name>A0A090AN20_9GAMM</name>
<evidence type="ECO:0000259" key="4">
    <source>
        <dbReference type="Pfam" id="PF17782"/>
    </source>
</evidence>
<dbReference type="InterPro" id="IPR057666">
    <property type="entry name" value="DrpA_SLOG"/>
</dbReference>
<keyword evidence="6" id="KW-1185">Reference proteome</keyword>
<dbReference type="HOGENOM" id="CLU_029601_1_1_6"/>
<accession>A0A090AN20</accession>
<dbReference type="KEGG" id="tig:THII_2428"/>
<evidence type="ECO:0000259" key="3">
    <source>
        <dbReference type="Pfam" id="PF02481"/>
    </source>
</evidence>
<gene>
    <name evidence="5" type="ORF">THII_2428</name>
</gene>
<dbReference type="Pfam" id="PF02481">
    <property type="entry name" value="DNA_processg_A"/>
    <property type="match status" value="1"/>
</dbReference>
<dbReference type="OrthoDB" id="9785707at2"/>
<dbReference type="Gene3D" id="3.40.50.450">
    <property type="match status" value="1"/>
</dbReference>
<dbReference type="AlphaFoldDB" id="A0A090AN20"/>
<dbReference type="Proteomes" id="UP000031623">
    <property type="component" value="Chromosome"/>
</dbReference>
<dbReference type="SUPFAM" id="SSF47781">
    <property type="entry name" value="RuvA domain 2-like"/>
    <property type="match status" value="1"/>
</dbReference>
<evidence type="ECO:0000256" key="2">
    <source>
        <dbReference type="SAM" id="MobiDB-lite"/>
    </source>
</evidence>
<reference evidence="5 6" key="1">
    <citation type="journal article" date="2014" name="ISME J.">
        <title>Ecophysiology of Thioploca ingrica as revealed by the complete genome sequence supplemented with proteomic evidence.</title>
        <authorList>
            <person name="Kojima H."/>
            <person name="Ogura Y."/>
            <person name="Yamamoto N."/>
            <person name="Togashi T."/>
            <person name="Mori H."/>
            <person name="Watanabe T."/>
            <person name="Nemoto F."/>
            <person name="Kurokawa K."/>
            <person name="Hayashi T."/>
            <person name="Fukui M."/>
        </authorList>
    </citation>
    <scope>NUCLEOTIDE SEQUENCE [LARGE SCALE GENOMIC DNA]</scope>
</reference>
<sequence length="397" mass="43487">MNLRTQEEEYWLALAHAPGIGPVHFLRFLTHFGSPRAVFEAGRSEWQKLGLKAELIHYLQNPDWPAVDQDRQWLAQAGNYLLTLHHPNYPFYLQQISDPPPLLFIHGDYTLLSSKQLAIVGTRYPSREGEKNAREFAEYLSLQGFTITSGMALGIDGASHWGALAGSGKTIAVAGTGLDRVYPAQHRDLAHKIAASGALVSEFFPGTPVRKGHFPRRSRIVSGLSLGILVVEAPENSGALYAARHAVEQNREVFAIPGSIHNPLAKGCHQLIKEGCAKLVETVVDILEELKIYVPTPIQTELDRSISTPKPVAIKPLNHPTSTTKRDRASPTHLVDQNDLEADYVCLLNHLTAGPTSIDNLVEVSGLTPEAISSMLLMLELRGLVTTQAGGLYTRLG</sequence>
<dbReference type="InterPro" id="IPR036388">
    <property type="entry name" value="WH-like_DNA-bd_sf"/>
</dbReference>
<dbReference type="NCBIfam" id="TIGR00732">
    <property type="entry name" value="dprA"/>
    <property type="match status" value="1"/>
</dbReference>
<dbReference type="InterPro" id="IPR003488">
    <property type="entry name" value="DprA"/>
</dbReference>
<feature type="domain" description="Smf/DprA SLOG" evidence="3">
    <location>
        <begin position="81"/>
        <end position="290"/>
    </location>
</feature>
<proteinExistence type="inferred from homology"/>
<dbReference type="Gene3D" id="1.10.10.10">
    <property type="entry name" value="Winged helix-like DNA-binding domain superfamily/Winged helix DNA-binding domain"/>
    <property type="match status" value="1"/>
</dbReference>
<dbReference type="InterPro" id="IPR010994">
    <property type="entry name" value="RuvA_2-like"/>
</dbReference>
<feature type="domain" description="DprA winged helix" evidence="4">
    <location>
        <begin position="337"/>
        <end position="391"/>
    </location>
</feature>
<dbReference type="EMBL" id="AP014633">
    <property type="protein sequence ID" value="BAP56725.1"/>
    <property type="molecule type" value="Genomic_DNA"/>
</dbReference>
<evidence type="ECO:0000313" key="5">
    <source>
        <dbReference type="EMBL" id="BAP56725.1"/>
    </source>
</evidence>
<dbReference type="InterPro" id="IPR041614">
    <property type="entry name" value="DprA_WH"/>
</dbReference>
<dbReference type="SUPFAM" id="SSF102405">
    <property type="entry name" value="MCP/YpsA-like"/>
    <property type="match status" value="1"/>
</dbReference>